<evidence type="ECO:0000256" key="8">
    <source>
        <dbReference type="SAM" id="Phobius"/>
    </source>
</evidence>
<dbReference type="PANTHER" id="PTHR24241:SF117">
    <property type="entry name" value="G-PROTEIN COUPLED RECEPTORS FAMILY 1 PROFILE DOMAIN-CONTAINING PROTEIN"/>
    <property type="match status" value="1"/>
</dbReference>
<feature type="transmembrane region" description="Helical" evidence="8">
    <location>
        <begin position="7"/>
        <end position="27"/>
    </location>
</feature>
<dbReference type="SUPFAM" id="SSF81321">
    <property type="entry name" value="Family A G protein-coupled receptor-like"/>
    <property type="match status" value="1"/>
</dbReference>
<dbReference type="eggNOG" id="KOG3656">
    <property type="taxonomic scope" value="Eukaryota"/>
</dbReference>
<feature type="transmembrane region" description="Helical" evidence="8">
    <location>
        <begin position="139"/>
        <end position="161"/>
    </location>
</feature>
<dbReference type="RefSeq" id="XP_009009819.1">
    <property type="nucleotide sequence ID" value="XM_009011571.1"/>
</dbReference>
<dbReference type="CTD" id="20195781"/>
<dbReference type="Proteomes" id="UP000015101">
    <property type="component" value="Unassembled WGS sequence"/>
</dbReference>
<dbReference type="GO" id="GO:0032870">
    <property type="term" value="P:cellular response to hormone stimulus"/>
    <property type="evidence" value="ECO:0000318"/>
    <property type="project" value="GO_Central"/>
</dbReference>
<dbReference type="GeneID" id="20195781"/>
<feature type="transmembrane region" description="Helical" evidence="8">
    <location>
        <begin position="47"/>
        <end position="69"/>
    </location>
</feature>
<keyword evidence="12" id="KW-1185">Reference proteome</keyword>
<dbReference type="InterPro" id="IPR017452">
    <property type="entry name" value="GPCR_Rhodpsn_7TM"/>
</dbReference>
<reference evidence="12" key="1">
    <citation type="submission" date="2012-12" db="EMBL/GenBank/DDBJ databases">
        <authorList>
            <person name="Hellsten U."/>
            <person name="Grimwood J."/>
            <person name="Chapman J.A."/>
            <person name="Shapiro H."/>
            <person name="Aerts A."/>
            <person name="Otillar R.P."/>
            <person name="Terry A.Y."/>
            <person name="Boore J.L."/>
            <person name="Simakov O."/>
            <person name="Marletaz F."/>
            <person name="Cho S.-J."/>
            <person name="Edsinger-Gonzales E."/>
            <person name="Havlak P."/>
            <person name="Kuo D.-H."/>
            <person name="Larsson T."/>
            <person name="Lv J."/>
            <person name="Arendt D."/>
            <person name="Savage R."/>
            <person name="Osoegawa K."/>
            <person name="de Jong P."/>
            <person name="Lindberg D.R."/>
            <person name="Seaver E.C."/>
            <person name="Weisblat D.A."/>
            <person name="Putnam N.H."/>
            <person name="Grigoriev I.V."/>
            <person name="Rokhsar D.S."/>
        </authorList>
    </citation>
    <scope>NUCLEOTIDE SEQUENCE</scope>
</reference>
<sequence length="268" mass="30772">RSASRVNIFIINLAVGDLTVLSFTMTTELLFVVLNQSWTLGNVVCKAVLYIQIITLASTTFILTAMSVDRYLAICRPLKINSLNFSPRKMIILSWTLALVFASPQLFIFKQSVEGVYPDGRLKLECASKGYTEWWQRKMYFTFMTAYILLIPCFVISFCYINVARIVWRQTNIVHLKQVKNNSKLQSGGGECGAKLKTIKMSLSIICVFVVCWTPYFVVHLVYIWSEYTYKIPKWLFACADTTAFLNSALNPIIYGFFNVKFRKRKSN</sequence>
<dbReference type="EMBL" id="AMQM01000312">
    <property type="status" value="NOT_ANNOTATED_CDS"/>
    <property type="molecule type" value="Genomic_DNA"/>
</dbReference>
<dbReference type="GO" id="GO:0007186">
    <property type="term" value="P:G protein-coupled receptor signaling pathway"/>
    <property type="evidence" value="ECO:0000318"/>
    <property type="project" value="GO_Central"/>
</dbReference>
<dbReference type="PANTHER" id="PTHR24241">
    <property type="entry name" value="NEUROPEPTIDE RECEPTOR-RELATED G-PROTEIN COUPLED RECEPTOR"/>
    <property type="match status" value="1"/>
</dbReference>
<dbReference type="PROSITE" id="PS00237">
    <property type="entry name" value="G_PROTEIN_RECEP_F1_1"/>
    <property type="match status" value="1"/>
</dbReference>
<dbReference type="KEGG" id="hro:HELRODRAFT_121903"/>
<accession>T1EGT1</accession>
<evidence type="ECO:0000313" key="11">
    <source>
        <dbReference type="EnsemblMetazoa" id="HelroP121903"/>
    </source>
</evidence>
<dbReference type="Pfam" id="PF00001">
    <property type="entry name" value="7tm_1"/>
    <property type="match status" value="1"/>
</dbReference>
<feature type="transmembrane region" description="Helical" evidence="8">
    <location>
        <begin position="90"/>
        <end position="109"/>
    </location>
</feature>
<dbReference type="GO" id="GO:0004930">
    <property type="term" value="F:G protein-coupled receptor activity"/>
    <property type="evidence" value="ECO:0000318"/>
    <property type="project" value="GO_Central"/>
</dbReference>
<dbReference type="EnsemblMetazoa" id="HelroT121903">
    <property type="protein sequence ID" value="HelroP121903"/>
    <property type="gene ID" value="HelroG121903"/>
</dbReference>
<keyword evidence="2" id="KW-1003">Cell membrane</keyword>
<dbReference type="OMA" id="ECASKGY"/>
<dbReference type="PRINTS" id="PR00237">
    <property type="entry name" value="GPCRRHODOPSN"/>
</dbReference>
<comment type="similarity">
    <text evidence="7">Belongs to the G-protein coupled receptor 1 family.</text>
</comment>
<keyword evidence="7" id="KW-0297">G-protein coupled receptor</keyword>
<keyword evidence="7" id="KW-0807">Transducer</keyword>
<proteinExistence type="inferred from homology"/>
<dbReference type="STRING" id="6412.T1EGT1"/>
<dbReference type="Gene3D" id="1.20.1070.10">
    <property type="entry name" value="Rhodopsin 7-helix transmembrane proteins"/>
    <property type="match status" value="1"/>
</dbReference>
<evidence type="ECO:0000256" key="6">
    <source>
        <dbReference type="ARBA" id="ARBA00023170"/>
    </source>
</evidence>
<evidence type="ECO:0000313" key="10">
    <source>
        <dbReference type="EMBL" id="ESO13099.1"/>
    </source>
</evidence>
<evidence type="ECO:0000256" key="4">
    <source>
        <dbReference type="ARBA" id="ARBA00022989"/>
    </source>
</evidence>
<keyword evidence="4 8" id="KW-1133">Transmembrane helix</keyword>
<feature type="transmembrane region" description="Helical" evidence="8">
    <location>
        <begin position="235"/>
        <end position="258"/>
    </location>
</feature>
<feature type="domain" description="G-protein coupled receptors family 1 profile" evidence="9">
    <location>
        <begin position="1"/>
        <end position="255"/>
    </location>
</feature>
<organism evidence="11 12">
    <name type="scientific">Helobdella robusta</name>
    <name type="common">Californian leech</name>
    <dbReference type="NCBI Taxonomy" id="6412"/>
    <lineage>
        <taxon>Eukaryota</taxon>
        <taxon>Metazoa</taxon>
        <taxon>Spiralia</taxon>
        <taxon>Lophotrochozoa</taxon>
        <taxon>Annelida</taxon>
        <taxon>Clitellata</taxon>
        <taxon>Hirudinea</taxon>
        <taxon>Rhynchobdellida</taxon>
        <taxon>Glossiphoniidae</taxon>
        <taxon>Helobdella</taxon>
    </lineage>
</organism>
<name>T1EGT1_HELRO</name>
<feature type="transmembrane region" description="Helical" evidence="8">
    <location>
        <begin position="203"/>
        <end position="223"/>
    </location>
</feature>
<dbReference type="GO" id="GO:0005886">
    <property type="term" value="C:plasma membrane"/>
    <property type="evidence" value="ECO:0000318"/>
    <property type="project" value="GO_Central"/>
</dbReference>
<evidence type="ECO:0000256" key="7">
    <source>
        <dbReference type="RuleBase" id="RU000688"/>
    </source>
</evidence>
<keyword evidence="5 8" id="KW-0472">Membrane</keyword>
<keyword evidence="3 7" id="KW-0812">Transmembrane</keyword>
<gene>
    <name evidence="11" type="primary">20195781</name>
    <name evidence="10" type="ORF">HELRODRAFT_121903</name>
</gene>
<dbReference type="AlphaFoldDB" id="T1EGT1"/>
<dbReference type="InterPro" id="IPR000276">
    <property type="entry name" value="GPCR_Rhodpsn"/>
</dbReference>
<evidence type="ECO:0000259" key="9">
    <source>
        <dbReference type="PROSITE" id="PS50262"/>
    </source>
</evidence>
<dbReference type="OrthoDB" id="5987909at2759"/>
<reference evidence="10 12" key="2">
    <citation type="journal article" date="2013" name="Nature">
        <title>Insights into bilaterian evolution from three spiralian genomes.</title>
        <authorList>
            <person name="Simakov O."/>
            <person name="Marletaz F."/>
            <person name="Cho S.J."/>
            <person name="Edsinger-Gonzales E."/>
            <person name="Havlak P."/>
            <person name="Hellsten U."/>
            <person name="Kuo D.H."/>
            <person name="Larsson T."/>
            <person name="Lv J."/>
            <person name="Arendt D."/>
            <person name="Savage R."/>
            <person name="Osoegawa K."/>
            <person name="de Jong P."/>
            <person name="Grimwood J."/>
            <person name="Chapman J.A."/>
            <person name="Shapiro H."/>
            <person name="Aerts A."/>
            <person name="Otillar R.P."/>
            <person name="Terry A.Y."/>
            <person name="Boore J.L."/>
            <person name="Grigoriev I.V."/>
            <person name="Lindberg D.R."/>
            <person name="Seaver E.C."/>
            <person name="Weisblat D.A."/>
            <person name="Putnam N.H."/>
            <person name="Rokhsar D.S."/>
        </authorList>
    </citation>
    <scope>NUCLEOTIDE SEQUENCE</scope>
</reference>
<evidence type="ECO:0000256" key="1">
    <source>
        <dbReference type="ARBA" id="ARBA00004651"/>
    </source>
</evidence>
<dbReference type="InParanoid" id="T1EGT1"/>
<reference evidence="11" key="3">
    <citation type="submission" date="2015-06" db="UniProtKB">
        <authorList>
            <consortium name="EnsemblMetazoa"/>
        </authorList>
    </citation>
    <scope>IDENTIFICATION</scope>
</reference>
<comment type="subcellular location">
    <subcellularLocation>
        <location evidence="1">Cell membrane</location>
        <topology evidence="1">Multi-pass membrane protein</topology>
    </subcellularLocation>
</comment>
<evidence type="ECO:0000256" key="3">
    <source>
        <dbReference type="ARBA" id="ARBA00022692"/>
    </source>
</evidence>
<evidence type="ECO:0000256" key="5">
    <source>
        <dbReference type="ARBA" id="ARBA00023136"/>
    </source>
</evidence>
<dbReference type="HOGENOM" id="CLU_009579_15_0_1"/>
<dbReference type="EMBL" id="KB095811">
    <property type="protein sequence ID" value="ESO13099.1"/>
    <property type="molecule type" value="Genomic_DNA"/>
</dbReference>
<keyword evidence="6 7" id="KW-0675">Receptor</keyword>
<dbReference type="PROSITE" id="PS50262">
    <property type="entry name" value="G_PROTEIN_RECEP_F1_2"/>
    <property type="match status" value="1"/>
</dbReference>
<protein>
    <recommendedName>
        <fullName evidence="9">G-protein coupled receptors family 1 profile domain-containing protein</fullName>
    </recommendedName>
</protein>
<evidence type="ECO:0000256" key="2">
    <source>
        <dbReference type="ARBA" id="ARBA00022475"/>
    </source>
</evidence>
<evidence type="ECO:0000313" key="12">
    <source>
        <dbReference type="Proteomes" id="UP000015101"/>
    </source>
</evidence>